<evidence type="ECO:0000256" key="2">
    <source>
        <dbReference type="SAM" id="Phobius"/>
    </source>
</evidence>
<evidence type="ECO:0000313" key="3">
    <source>
        <dbReference type="EMBL" id="KAL1612987.1"/>
    </source>
</evidence>
<keyword evidence="2" id="KW-0472">Membrane</keyword>
<dbReference type="Proteomes" id="UP001521785">
    <property type="component" value="Unassembled WGS sequence"/>
</dbReference>
<keyword evidence="2" id="KW-1133">Transmembrane helix</keyword>
<evidence type="ECO:0000313" key="4">
    <source>
        <dbReference type="Proteomes" id="UP001521785"/>
    </source>
</evidence>
<feature type="compositionally biased region" description="Low complexity" evidence="1">
    <location>
        <begin position="63"/>
        <end position="107"/>
    </location>
</feature>
<proteinExistence type="predicted"/>
<feature type="region of interest" description="Disordered" evidence="1">
    <location>
        <begin position="1"/>
        <end position="271"/>
    </location>
</feature>
<organism evidence="3 4">
    <name type="scientific">Paraconiothyrium brasiliense</name>
    <dbReference type="NCBI Taxonomy" id="300254"/>
    <lineage>
        <taxon>Eukaryota</taxon>
        <taxon>Fungi</taxon>
        <taxon>Dikarya</taxon>
        <taxon>Ascomycota</taxon>
        <taxon>Pezizomycotina</taxon>
        <taxon>Dothideomycetes</taxon>
        <taxon>Pleosporomycetidae</taxon>
        <taxon>Pleosporales</taxon>
        <taxon>Massarineae</taxon>
        <taxon>Didymosphaeriaceae</taxon>
        <taxon>Paraconiothyrium</taxon>
    </lineage>
</organism>
<comment type="caution">
    <text evidence="3">The sequence shown here is derived from an EMBL/GenBank/DDBJ whole genome shotgun (WGS) entry which is preliminary data.</text>
</comment>
<feature type="compositionally biased region" description="Basic and acidic residues" evidence="1">
    <location>
        <begin position="108"/>
        <end position="121"/>
    </location>
</feature>
<sequence length="339" mass="35931">MSGRQLINMDAAVATEPIPKKRGRPRKVVSEDAPAIEPKKSVRKASTNTAATKEETVKKVAKAPKTATKTATKTTATKATKATKAATAPKTVSAPKAAPSAKIASATKTEEEVIETPKVEAKPTPVTPSTSKILEEVYKTGTVKPPAKDPAPEDLPVLPTGGIANVVMEQPLETPPTLSQTVPEVQPPTPTPSASSAPQPSPTPTAIPPTSSASPIPPPLRPFIPQSPTPTSTAKPLPPKPTSLPRRPTTIPLPTHPLNPSKPAIPRPKPISPEELEKAATERHINEGRMPPKYKGAARRVTTILVGIPVILVVGWDLYKRYDAEIRTKFDVEGKRVDS</sequence>
<feature type="compositionally biased region" description="Pro residues" evidence="1">
    <location>
        <begin position="215"/>
        <end position="228"/>
    </location>
</feature>
<protein>
    <submittedName>
        <fullName evidence="3">Uncharacterized protein</fullName>
    </submittedName>
</protein>
<feature type="compositionally biased region" description="Low complexity" evidence="1">
    <location>
        <begin position="243"/>
        <end position="259"/>
    </location>
</feature>
<evidence type="ECO:0000256" key="1">
    <source>
        <dbReference type="SAM" id="MobiDB-lite"/>
    </source>
</evidence>
<keyword evidence="2" id="KW-0812">Transmembrane</keyword>
<gene>
    <name evidence="3" type="ORF">SLS60_001218</name>
</gene>
<accession>A0ABR3S9Y1</accession>
<reference evidence="3 4" key="1">
    <citation type="submission" date="2024-02" db="EMBL/GenBank/DDBJ databases">
        <title>De novo assembly and annotation of 12 fungi associated with fruit tree decline syndrome in Ontario, Canada.</title>
        <authorList>
            <person name="Sulman M."/>
            <person name="Ellouze W."/>
            <person name="Ilyukhin E."/>
        </authorList>
    </citation>
    <scope>NUCLEOTIDE SEQUENCE [LARGE SCALE GENOMIC DNA]</scope>
    <source>
        <strain evidence="3 4">M42-189</strain>
    </source>
</reference>
<dbReference type="EMBL" id="JAKJXO020000001">
    <property type="protein sequence ID" value="KAL1612987.1"/>
    <property type="molecule type" value="Genomic_DNA"/>
</dbReference>
<keyword evidence="4" id="KW-1185">Reference proteome</keyword>
<feature type="transmembrane region" description="Helical" evidence="2">
    <location>
        <begin position="301"/>
        <end position="319"/>
    </location>
</feature>
<name>A0ABR3S9Y1_9PLEO</name>
<dbReference type="PRINTS" id="PR01217">
    <property type="entry name" value="PRICHEXTENSN"/>
</dbReference>